<evidence type="ECO:0000313" key="1">
    <source>
        <dbReference type="EMBL" id="OGF23278.1"/>
    </source>
</evidence>
<gene>
    <name evidence="1" type="ORF">A2Y83_00145</name>
</gene>
<comment type="caution">
    <text evidence="1">The sequence shown here is derived from an EMBL/GenBank/DDBJ whole genome shotgun (WGS) entry which is preliminary data.</text>
</comment>
<protein>
    <submittedName>
        <fullName evidence="1">Uncharacterized protein</fullName>
    </submittedName>
</protein>
<reference evidence="1 2" key="1">
    <citation type="journal article" date="2016" name="Nat. Commun.">
        <title>Thousands of microbial genomes shed light on interconnected biogeochemical processes in an aquifer system.</title>
        <authorList>
            <person name="Anantharaman K."/>
            <person name="Brown C.T."/>
            <person name="Hug L.A."/>
            <person name="Sharon I."/>
            <person name="Castelle C.J."/>
            <person name="Probst A.J."/>
            <person name="Thomas B.C."/>
            <person name="Singh A."/>
            <person name="Wilkins M.J."/>
            <person name="Karaoz U."/>
            <person name="Brodie E.L."/>
            <person name="Williams K.H."/>
            <person name="Hubbard S.S."/>
            <person name="Banfield J.F."/>
        </authorList>
    </citation>
    <scope>NUCLEOTIDE SEQUENCE [LARGE SCALE GENOMIC DNA]</scope>
</reference>
<proteinExistence type="predicted"/>
<accession>A0A1F5S986</accession>
<evidence type="ECO:0000313" key="2">
    <source>
        <dbReference type="Proteomes" id="UP000178323"/>
    </source>
</evidence>
<dbReference type="Proteomes" id="UP000178323">
    <property type="component" value="Unassembled WGS sequence"/>
</dbReference>
<sequence>MSFLLFGGYEATARPATNKTRKSKLVFSFSRFLASIIHNLLNRIKKFLGNNWLVRPLIYFTVKFENAIVKRIFQHSLDTGTGKIIAFVAVYPSISQKLLN</sequence>
<name>A0A1F5S986_9BACT</name>
<dbReference type="AlphaFoldDB" id="A0A1F5S986"/>
<dbReference type="EMBL" id="MFFS01000004">
    <property type="protein sequence ID" value="OGF23278.1"/>
    <property type="molecule type" value="Genomic_DNA"/>
</dbReference>
<organism evidence="1 2">
    <name type="scientific">Candidatus Falkowbacteria bacterium RBG_13_39_14</name>
    <dbReference type="NCBI Taxonomy" id="1797985"/>
    <lineage>
        <taxon>Bacteria</taxon>
        <taxon>Candidatus Falkowiibacteriota</taxon>
    </lineage>
</organism>